<dbReference type="RefSeq" id="WP_122201005.1">
    <property type="nucleotide sequence ID" value="NZ_CABJFV010000003.1"/>
</dbReference>
<evidence type="ECO:0000256" key="1">
    <source>
        <dbReference type="ARBA" id="ARBA00004571"/>
    </source>
</evidence>
<keyword evidence="7 9" id="KW-0472">Membrane</keyword>
<sequence>MSLKAQKGGVKISGTVVSSYDNQPLSDAVITLSGMDETVTCDSIGRFVVNNVSAKATISVWCPGFYTKEEPVAGRTELHIVLIPDDMKGYTDKVTLPSVGLVRQDVKQTNLTSVSKNELNLALTDVEQGFRNIPGIELISKGGQNSEGNYFKLRGANTMIANSSPLIVINGIPYMPDMNESGVIGGYSKNIFSVVNVQDIENITVLKGADAALYGSLGSNGVIMIETDKAADLDTKVEFIGQYGLSWNSATLPVLGVNDYKSLMGNIALTKYEDMSDALAAFPFLKEDPDYYYNYLYNNNTDWQDLIYRNAFVTDNVLKIKGGDAIAKYDFSIGVKNKQGVVEETNSTKYYARMNADVNLSKNVKLFSTISFGYTNSRVAEQGMISETNPILTALRKGPLFSPYNKDSKNNLLPDFASIRDADGNLIENNSVSNPLSVVNDVEMKQHAYDVLMNAGLLYTINDNWNFKADFGLNYNLTQEDAFVPGVSITTIMPLENRLAENTIRSAEGTTLNTYYALELGYQKVLASIHTVSATAGAQIAMNSIDYNAGSGWNTANDYYKTLNNVQTIGRSYYGYINKWNWMNYHVSAKYNYNHQLFAGINFSADGSSSVGTEASRIQIYPAVNVAWSVSNSLLKNMPQLDNLNVRAEYVMTGNSRFASTIGEYYYLNRVFKGLSGLVRAGVPNTKITPELTNTFNVGLDLAMFNNRVMLTVDYFNSKSSDLIMPVEISSVYGSNYMYRNMGKVVNQGFEIGAQIGLIQNRDFKWYIGGTLSTCKNEVKSLGGESEIVLSMSDGSAVISKVGQPLYSFYGYQTAGVFATDAAAETAGKDGKALTNAIGVPFAAGDMHFVDQNNDGKIDKDDRVNLGSPLPDFYGSFFTSVEYKGIQLSLTFGYSKGNKMYNAVRRSMESMSDFSNQLTSVNRRWMAEGQITDMPRAVYDDPMENSRFSDRWIEDASYLKLKELMVSYKFKLFGGTTVFAAAENLFTATDYLGLDPETMYSYDSSIRGFDYGKVANPRTVKLGFKVQF</sequence>
<dbReference type="InterPro" id="IPR012910">
    <property type="entry name" value="Plug_dom"/>
</dbReference>
<dbReference type="InterPro" id="IPR039426">
    <property type="entry name" value="TonB-dep_rcpt-like"/>
</dbReference>
<evidence type="ECO:0000313" key="11">
    <source>
        <dbReference type="EMBL" id="RHB36942.1"/>
    </source>
</evidence>
<accession>A0A413VTT4</accession>
<evidence type="ECO:0000313" key="12">
    <source>
        <dbReference type="Proteomes" id="UP000284379"/>
    </source>
</evidence>
<evidence type="ECO:0000259" key="10">
    <source>
        <dbReference type="Pfam" id="PF07715"/>
    </source>
</evidence>
<dbReference type="NCBIfam" id="TIGR04056">
    <property type="entry name" value="OMP_RagA_SusC"/>
    <property type="match status" value="1"/>
</dbReference>
<dbReference type="AlphaFoldDB" id="A0A413VTT4"/>
<protein>
    <submittedName>
        <fullName evidence="11">SusC/RagA family TonB-linked outer membrane protein</fullName>
    </submittedName>
</protein>
<dbReference type="GO" id="GO:0044718">
    <property type="term" value="P:siderophore transmembrane transport"/>
    <property type="evidence" value="ECO:0007669"/>
    <property type="project" value="TreeGrafter"/>
</dbReference>
<dbReference type="PANTHER" id="PTHR30069:SF29">
    <property type="entry name" value="HEMOGLOBIN AND HEMOGLOBIN-HAPTOGLOBIN-BINDING PROTEIN 1-RELATED"/>
    <property type="match status" value="1"/>
</dbReference>
<keyword evidence="3 9" id="KW-1134">Transmembrane beta strand</keyword>
<evidence type="ECO:0000256" key="9">
    <source>
        <dbReference type="PROSITE-ProRule" id="PRU01360"/>
    </source>
</evidence>
<dbReference type="SUPFAM" id="SSF56935">
    <property type="entry name" value="Porins"/>
    <property type="match status" value="1"/>
</dbReference>
<dbReference type="PANTHER" id="PTHR30069">
    <property type="entry name" value="TONB-DEPENDENT OUTER MEMBRANE RECEPTOR"/>
    <property type="match status" value="1"/>
</dbReference>
<dbReference type="SUPFAM" id="SSF49464">
    <property type="entry name" value="Carboxypeptidase regulatory domain-like"/>
    <property type="match status" value="1"/>
</dbReference>
<dbReference type="PROSITE" id="PS52016">
    <property type="entry name" value="TONB_DEPENDENT_REC_3"/>
    <property type="match status" value="1"/>
</dbReference>
<evidence type="ECO:0000256" key="7">
    <source>
        <dbReference type="ARBA" id="ARBA00023136"/>
    </source>
</evidence>
<feature type="domain" description="TonB-dependent receptor plug" evidence="10">
    <location>
        <begin position="110"/>
        <end position="222"/>
    </location>
</feature>
<dbReference type="Gene3D" id="2.170.130.10">
    <property type="entry name" value="TonB-dependent receptor, plug domain"/>
    <property type="match status" value="1"/>
</dbReference>
<dbReference type="InterPro" id="IPR023996">
    <property type="entry name" value="TonB-dep_OMP_SusC/RagA"/>
</dbReference>
<keyword evidence="2 9" id="KW-0813">Transport</keyword>
<name>A0A413VTT4_9BACE</name>
<proteinExistence type="inferred from homology"/>
<dbReference type="GO" id="GO:0009279">
    <property type="term" value="C:cell outer membrane"/>
    <property type="evidence" value="ECO:0007669"/>
    <property type="project" value="UniProtKB-SubCell"/>
</dbReference>
<evidence type="ECO:0000256" key="5">
    <source>
        <dbReference type="ARBA" id="ARBA00022729"/>
    </source>
</evidence>
<dbReference type="Pfam" id="PF07715">
    <property type="entry name" value="Plug"/>
    <property type="match status" value="1"/>
</dbReference>
<comment type="subcellular location">
    <subcellularLocation>
        <location evidence="1 9">Cell outer membrane</location>
        <topology evidence="1 9">Multi-pass membrane protein</topology>
    </subcellularLocation>
</comment>
<reference evidence="11 12" key="1">
    <citation type="submission" date="2018-08" db="EMBL/GenBank/DDBJ databases">
        <title>A genome reference for cultivated species of the human gut microbiota.</title>
        <authorList>
            <person name="Zou Y."/>
            <person name="Xue W."/>
            <person name="Luo G."/>
        </authorList>
    </citation>
    <scope>NUCLEOTIDE SEQUENCE [LARGE SCALE GENOMIC DNA]</scope>
    <source>
        <strain evidence="11 12">AM40-30BH</strain>
    </source>
</reference>
<evidence type="ECO:0000256" key="3">
    <source>
        <dbReference type="ARBA" id="ARBA00022452"/>
    </source>
</evidence>
<gene>
    <name evidence="11" type="ORF">DW888_05120</name>
</gene>
<dbReference type="InterPro" id="IPR008969">
    <property type="entry name" value="CarboxyPept-like_regulatory"/>
</dbReference>
<keyword evidence="6" id="KW-0798">TonB box</keyword>
<dbReference type="InterPro" id="IPR037066">
    <property type="entry name" value="Plug_dom_sf"/>
</dbReference>
<dbReference type="Gene3D" id="2.60.40.1120">
    <property type="entry name" value="Carboxypeptidase-like, regulatory domain"/>
    <property type="match status" value="1"/>
</dbReference>
<dbReference type="InterPro" id="IPR010917">
    <property type="entry name" value="TonB_rcpt_CS"/>
</dbReference>
<comment type="caution">
    <text evidence="11">The sequence shown here is derived from an EMBL/GenBank/DDBJ whole genome shotgun (WGS) entry which is preliminary data.</text>
</comment>
<evidence type="ECO:0000256" key="8">
    <source>
        <dbReference type="ARBA" id="ARBA00023237"/>
    </source>
</evidence>
<keyword evidence="4 9" id="KW-0812">Transmembrane</keyword>
<evidence type="ECO:0000256" key="4">
    <source>
        <dbReference type="ARBA" id="ARBA00022692"/>
    </source>
</evidence>
<evidence type="ECO:0000256" key="6">
    <source>
        <dbReference type="ARBA" id="ARBA00023077"/>
    </source>
</evidence>
<keyword evidence="5" id="KW-0732">Signal</keyword>
<keyword evidence="8 9" id="KW-0998">Cell outer membrane</keyword>
<dbReference type="Proteomes" id="UP000284379">
    <property type="component" value="Unassembled WGS sequence"/>
</dbReference>
<dbReference type="PROSITE" id="PS01156">
    <property type="entry name" value="TONB_DEPENDENT_REC_2"/>
    <property type="match status" value="1"/>
</dbReference>
<dbReference type="Gene3D" id="2.40.170.20">
    <property type="entry name" value="TonB-dependent receptor, beta-barrel domain"/>
    <property type="match status" value="1"/>
</dbReference>
<dbReference type="InterPro" id="IPR036942">
    <property type="entry name" value="Beta-barrel_TonB_sf"/>
</dbReference>
<comment type="similarity">
    <text evidence="9">Belongs to the TonB-dependent receptor family.</text>
</comment>
<dbReference type="EMBL" id="QSGO01000003">
    <property type="protein sequence ID" value="RHB36942.1"/>
    <property type="molecule type" value="Genomic_DNA"/>
</dbReference>
<organism evidence="11 12">
    <name type="scientific">Bacteroides nordii</name>
    <dbReference type="NCBI Taxonomy" id="291645"/>
    <lineage>
        <taxon>Bacteria</taxon>
        <taxon>Pseudomonadati</taxon>
        <taxon>Bacteroidota</taxon>
        <taxon>Bacteroidia</taxon>
        <taxon>Bacteroidales</taxon>
        <taxon>Bacteroidaceae</taxon>
        <taxon>Bacteroides</taxon>
    </lineage>
</organism>
<dbReference type="GO" id="GO:0015344">
    <property type="term" value="F:siderophore uptake transmembrane transporter activity"/>
    <property type="evidence" value="ECO:0007669"/>
    <property type="project" value="TreeGrafter"/>
</dbReference>
<evidence type="ECO:0000256" key="2">
    <source>
        <dbReference type="ARBA" id="ARBA00022448"/>
    </source>
</evidence>